<evidence type="ECO:0000313" key="2">
    <source>
        <dbReference type="EMBL" id="CRK23201.1"/>
    </source>
</evidence>
<proteinExistence type="predicted"/>
<sequence>MNNQRPNNIRRTHRHHTTHLDAERTPQEFGFIFSSRSPSQPIDRVIPGARSLSCLLVMGRLGIKACGTGTTRHEGLARLSDQRFPPKIVWELQSTWESNPLRTSKTTWHLMARQSPGRLGPRQKHRNNGWISQRGDPAARPNDGSTHPPQGYPSRETRRFW</sequence>
<feature type="region of interest" description="Disordered" evidence="1">
    <location>
        <begin position="112"/>
        <end position="161"/>
    </location>
</feature>
<organism evidence="2 3">
    <name type="scientific">Verticillium longisporum</name>
    <name type="common">Verticillium dahliae var. longisporum</name>
    <dbReference type="NCBI Taxonomy" id="100787"/>
    <lineage>
        <taxon>Eukaryota</taxon>
        <taxon>Fungi</taxon>
        <taxon>Dikarya</taxon>
        <taxon>Ascomycota</taxon>
        <taxon>Pezizomycotina</taxon>
        <taxon>Sordariomycetes</taxon>
        <taxon>Hypocreomycetidae</taxon>
        <taxon>Glomerellales</taxon>
        <taxon>Plectosphaerellaceae</taxon>
        <taxon>Verticillium</taxon>
    </lineage>
</organism>
<evidence type="ECO:0000256" key="1">
    <source>
        <dbReference type="SAM" id="MobiDB-lite"/>
    </source>
</evidence>
<gene>
    <name evidence="2" type="ORF">BN1723_002959</name>
</gene>
<dbReference type="AlphaFoldDB" id="A0A0G4LMD8"/>
<dbReference type="EMBL" id="CVQI01014446">
    <property type="protein sequence ID" value="CRK23201.1"/>
    <property type="molecule type" value="Genomic_DNA"/>
</dbReference>
<evidence type="ECO:0000313" key="3">
    <source>
        <dbReference type="Proteomes" id="UP000045706"/>
    </source>
</evidence>
<dbReference type="Proteomes" id="UP000045706">
    <property type="component" value="Unassembled WGS sequence"/>
</dbReference>
<accession>A0A0G4LMD8</accession>
<name>A0A0G4LMD8_VERLO</name>
<protein>
    <submittedName>
        <fullName evidence="2">Uncharacterized protein</fullName>
    </submittedName>
</protein>
<reference evidence="3" key="1">
    <citation type="submission" date="2015-05" db="EMBL/GenBank/DDBJ databases">
        <authorList>
            <person name="Fogelqvist Johan"/>
        </authorList>
    </citation>
    <scope>NUCLEOTIDE SEQUENCE [LARGE SCALE GENOMIC DNA]</scope>
</reference>